<proteinExistence type="predicted"/>
<sequence>MPAEVKACPGSFLFRRDTAGTGETGDTEAEAPGRHCRAQGSIGRQNGQSAVPAMTDSVRTGRRDLAYRGGGAVWSR</sequence>
<gene>
    <name evidence="2" type="ORF">ASZ90_010817</name>
</gene>
<dbReference type="EMBL" id="LNQE01001287">
    <property type="protein sequence ID" value="KUG19463.1"/>
    <property type="molecule type" value="Genomic_DNA"/>
</dbReference>
<evidence type="ECO:0000313" key="2">
    <source>
        <dbReference type="EMBL" id="KUG19463.1"/>
    </source>
</evidence>
<organism evidence="2">
    <name type="scientific">hydrocarbon metagenome</name>
    <dbReference type="NCBI Taxonomy" id="938273"/>
    <lineage>
        <taxon>unclassified sequences</taxon>
        <taxon>metagenomes</taxon>
        <taxon>ecological metagenomes</taxon>
    </lineage>
</organism>
<comment type="caution">
    <text evidence="2">The sequence shown here is derived from an EMBL/GenBank/DDBJ whole genome shotgun (WGS) entry which is preliminary data.</text>
</comment>
<evidence type="ECO:0000256" key="1">
    <source>
        <dbReference type="SAM" id="MobiDB-lite"/>
    </source>
</evidence>
<feature type="region of interest" description="Disordered" evidence="1">
    <location>
        <begin position="16"/>
        <end position="52"/>
    </location>
</feature>
<accession>A0A0W8FF18</accession>
<protein>
    <submittedName>
        <fullName evidence="2">Uncharacterized protein</fullName>
    </submittedName>
</protein>
<dbReference type="AlphaFoldDB" id="A0A0W8FF18"/>
<reference evidence="2" key="1">
    <citation type="journal article" date="2015" name="Proc. Natl. Acad. Sci. U.S.A.">
        <title>Networks of energetic and metabolic interactions define dynamics in microbial communities.</title>
        <authorList>
            <person name="Embree M."/>
            <person name="Liu J.K."/>
            <person name="Al-Bassam M.M."/>
            <person name="Zengler K."/>
        </authorList>
    </citation>
    <scope>NUCLEOTIDE SEQUENCE</scope>
</reference>
<name>A0A0W8FF18_9ZZZZ</name>